<dbReference type="EMBL" id="FQUJ01000019">
    <property type="protein sequence ID" value="SHF70178.1"/>
    <property type="molecule type" value="Genomic_DNA"/>
</dbReference>
<dbReference type="AlphaFoldDB" id="A0A1M5DT09"/>
<dbReference type="InterPro" id="IPR021928">
    <property type="entry name" value="DUF3541"/>
</dbReference>
<gene>
    <name evidence="2" type="ORF">SAMN02745148_03324</name>
</gene>
<feature type="chain" id="PRO_5013336410" description="DUF3541 domain-containing protein" evidence="1">
    <location>
        <begin position="35"/>
        <end position="456"/>
    </location>
</feature>
<reference evidence="2 3" key="1">
    <citation type="submission" date="2016-11" db="EMBL/GenBank/DDBJ databases">
        <authorList>
            <person name="Jaros S."/>
            <person name="Januszkiewicz K."/>
            <person name="Wedrychowicz H."/>
        </authorList>
    </citation>
    <scope>NUCLEOTIDE SEQUENCE [LARGE SCALE GENOMIC DNA]</scope>
    <source>
        <strain evidence="2 3">DSM 19980</strain>
    </source>
</reference>
<evidence type="ECO:0000256" key="1">
    <source>
        <dbReference type="SAM" id="SignalP"/>
    </source>
</evidence>
<dbReference type="Pfam" id="PF12060">
    <property type="entry name" value="DUF3541"/>
    <property type="match status" value="1"/>
</dbReference>
<accession>A0A1M5DT09</accession>
<dbReference type="PROSITE" id="PS51257">
    <property type="entry name" value="PROKAR_LIPOPROTEIN"/>
    <property type="match status" value="1"/>
</dbReference>
<protein>
    <recommendedName>
        <fullName evidence="4">DUF3541 domain-containing protein</fullName>
    </recommendedName>
</protein>
<sequence>MQRTAGRPDYHRRAWCRIVLVAAMLLLSACVSTGGVDAERDDREIAAAIQARYEAELFTLGLSRQRHYAQRLYRITGERRYVPVNEAYAARLVLTLRRDIQGLARSGYVSLRSRESIENYPARTEKQRRRKAMLGEWGEIAFAKNLLFDLDLAHDYGLLATPALSGHERALAYLGNVDFRTFLTDPEVIEVYAAQVANMVYSLHQLGIADLRGEVLEAFRRHYPPERDSRLSRASFRNKIYGLTHFVIAASDYYQQPVSAVEYGWVLDYFADNIERIIEKTKADIYLEVGLSFQLMGRTTHPVLDRVRQALRRKYDPQARMIPAEDGSTDLSAGEHRNVLAIMLLRWPGRLTPGPDLSAVDAFSFQQLEYGTKRGVLAVAQPFEHHHLAGHHAGAGIACPFDGGALVLCLPGTDGVSDQVHAIVVTQQAEHGLQHADMGLAANDDHLVALGLETGR</sequence>
<feature type="signal peptide" evidence="1">
    <location>
        <begin position="1"/>
        <end position="34"/>
    </location>
</feature>
<name>A0A1M5DT09_9GAMM</name>
<organism evidence="2 3">
    <name type="scientific">Modicisalibacter ilicicola DSM 19980</name>
    <dbReference type="NCBI Taxonomy" id="1121942"/>
    <lineage>
        <taxon>Bacteria</taxon>
        <taxon>Pseudomonadati</taxon>
        <taxon>Pseudomonadota</taxon>
        <taxon>Gammaproteobacteria</taxon>
        <taxon>Oceanospirillales</taxon>
        <taxon>Halomonadaceae</taxon>
        <taxon>Modicisalibacter</taxon>
    </lineage>
</organism>
<evidence type="ECO:0008006" key="4">
    <source>
        <dbReference type="Google" id="ProtNLM"/>
    </source>
</evidence>
<keyword evidence="3" id="KW-1185">Reference proteome</keyword>
<keyword evidence="1" id="KW-0732">Signal</keyword>
<evidence type="ECO:0000313" key="3">
    <source>
        <dbReference type="Proteomes" id="UP000184346"/>
    </source>
</evidence>
<evidence type="ECO:0000313" key="2">
    <source>
        <dbReference type="EMBL" id="SHF70178.1"/>
    </source>
</evidence>
<dbReference type="Proteomes" id="UP000184346">
    <property type="component" value="Unassembled WGS sequence"/>
</dbReference>
<proteinExistence type="predicted"/>
<dbReference type="STRING" id="1121942.SAMN02745148_03324"/>